<evidence type="ECO:0000256" key="1">
    <source>
        <dbReference type="SAM" id="SignalP"/>
    </source>
</evidence>
<sequence>MAYVWICVSIVLLFASSSEAREWTARSGDYSLEAELVGFDDYYVVLQRADMEMGIAKIDDLSVQDQKYLASETAEAIHEKNLGGMQTWVTADGQKLVGRIVDFASRDVTVQRRRGRVYVNDRLLNSLPDFYRQLIPQIVSHFDEIDLPDQRAFQNWVLRQRGVARTFQVNGVIFESENGDEYAVPFFVFDEKDHDWLTAGWAEWKISQIDAELQASDDLPREQAFMLQTLAAAHFRNQEIQTQIAKMNLNLSAVRVGLTSAWEVTLYPQPGNPLPPQWVVALGRDSDQAIAAALNQNPGFMVGTVRRVSR</sequence>
<accession>A0A2S8G2T2</accession>
<dbReference type="OrthoDB" id="246401at2"/>
<feature type="domain" description="SLA1 homology" evidence="2">
    <location>
        <begin position="17"/>
        <end position="74"/>
    </location>
</feature>
<organism evidence="3 4">
    <name type="scientific">Blastopirellula marina</name>
    <dbReference type="NCBI Taxonomy" id="124"/>
    <lineage>
        <taxon>Bacteria</taxon>
        <taxon>Pseudomonadati</taxon>
        <taxon>Planctomycetota</taxon>
        <taxon>Planctomycetia</taxon>
        <taxon>Pirellulales</taxon>
        <taxon>Pirellulaceae</taxon>
        <taxon>Blastopirellula</taxon>
    </lineage>
</organism>
<feature type="signal peptide" evidence="1">
    <location>
        <begin position="1"/>
        <end position="20"/>
    </location>
</feature>
<keyword evidence="1" id="KW-0732">Signal</keyword>
<dbReference type="GO" id="GO:0043130">
    <property type="term" value="F:ubiquitin binding"/>
    <property type="evidence" value="ECO:0007669"/>
    <property type="project" value="InterPro"/>
</dbReference>
<dbReference type="InterPro" id="IPR007131">
    <property type="entry name" value="SHD1"/>
</dbReference>
<evidence type="ECO:0000313" key="4">
    <source>
        <dbReference type="Proteomes" id="UP000240009"/>
    </source>
</evidence>
<dbReference type="GO" id="GO:0042802">
    <property type="term" value="F:identical protein binding"/>
    <property type="evidence" value="ECO:0007669"/>
    <property type="project" value="InterPro"/>
</dbReference>
<dbReference type="RefSeq" id="WP_105349959.1">
    <property type="nucleotide sequence ID" value="NZ_PUIA01000016.1"/>
</dbReference>
<dbReference type="AlphaFoldDB" id="A0A2S8G2T2"/>
<proteinExistence type="predicted"/>
<dbReference type="Proteomes" id="UP000240009">
    <property type="component" value="Unassembled WGS sequence"/>
</dbReference>
<evidence type="ECO:0000259" key="2">
    <source>
        <dbReference type="Pfam" id="PF03983"/>
    </source>
</evidence>
<dbReference type="GO" id="GO:0030674">
    <property type="term" value="F:protein-macromolecule adaptor activity"/>
    <property type="evidence" value="ECO:0007669"/>
    <property type="project" value="InterPro"/>
</dbReference>
<comment type="caution">
    <text evidence="3">The sequence shown here is derived from an EMBL/GenBank/DDBJ whole genome shotgun (WGS) entry which is preliminary data.</text>
</comment>
<reference evidence="3 4" key="1">
    <citation type="submission" date="2018-02" db="EMBL/GenBank/DDBJ databases">
        <title>Comparative genomes isolates from brazilian mangrove.</title>
        <authorList>
            <person name="Araujo J.E."/>
            <person name="Taketani R.G."/>
            <person name="Silva M.C.P."/>
            <person name="Loureco M.V."/>
            <person name="Andreote F.D."/>
        </authorList>
    </citation>
    <scope>NUCLEOTIDE SEQUENCE [LARGE SCALE GENOMIC DNA]</scope>
    <source>
        <strain evidence="3 4">HEX-2 MGV</strain>
    </source>
</reference>
<gene>
    <name evidence="3" type="ORF">C5Y96_02440</name>
</gene>
<dbReference type="Gene3D" id="2.30.30.700">
    <property type="entry name" value="SLA1 homology domain 1"/>
    <property type="match status" value="1"/>
</dbReference>
<dbReference type="GO" id="GO:0008092">
    <property type="term" value="F:cytoskeletal protein binding"/>
    <property type="evidence" value="ECO:0007669"/>
    <property type="project" value="InterPro"/>
</dbReference>
<dbReference type="EMBL" id="PUIA01000016">
    <property type="protein sequence ID" value="PQO38759.1"/>
    <property type="molecule type" value="Genomic_DNA"/>
</dbReference>
<protein>
    <recommendedName>
        <fullName evidence="2">SLA1 homology domain-containing protein</fullName>
    </recommendedName>
</protein>
<evidence type="ECO:0000313" key="3">
    <source>
        <dbReference type="EMBL" id="PQO38759.1"/>
    </source>
</evidence>
<feature type="chain" id="PRO_5015628741" description="SLA1 homology domain-containing protein" evidence="1">
    <location>
        <begin position="21"/>
        <end position="310"/>
    </location>
</feature>
<name>A0A2S8G2T2_9BACT</name>
<dbReference type="Pfam" id="PF03983">
    <property type="entry name" value="SHD1"/>
    <property type="match status" value="1"/>
</dbReference>